<feature type="region of interest" description="Disordered" evidence="1">
    <location>
        <begin position="40"/>
        <end position="61"/>
    </location>
</feature>
<keyword evidence="3" id="KW-1185">Reference proteome</keyword>
<dbReference type="EMBL" id="JBJJXI010000049">
    <property type="protein sequence ID" value="KAL3401124.1"/>
    <property type="molecule type" value="Genomic_DNA"/>
</dbReference>
<organism evidence="2 3">
    <name type="scientific">Trichogramma kaykai</name>
    <dbReference type="NCBI Taxonomy" id="54128"/>
    <lineage>
        <taxon>Eukaryota</taxon>
        <taxon>Metazoa</taxon>
        <taxon>Ecdysozoa</taxon>
        <taxon>Arthropoda</taxon>
        <taxon>Hexapoda</taxon>
        <taxon>Insecta</taxon>
        <taxon>Pterygota</taxon>
        <taxon>Neoptera</taxon>
        <taxon>Endopterygota</taxon>
        <taxon>Hymenoptera</taxon>
        <taxon>Apocrita</taxon>
        <taxon>Proctotrupomorpha</taxon>
        <taxon>Chalcidoidea</taxon>
        <taxon>Trichogrammatidae</taxon>
        <taxon>Trichogramma</taxon>
    </lineage>
</organism>
<evidence type="ECO:0000313" key="2">
    <source>
        <dbReference type="EMBL" id="KAL3401124.1"/>
    </source>
</evidence>
<dbReference type="Proteomes" id="UP001627154">
    <property type="component" value="Unassembled WGS sequence"/>
</dbReference>
<feature type="region of interest" description="Disordered" evidence="1">
    <location>
        <begin position="96"/>
        <end position="139"/>
    </location>
</feature>
<proteinExistence type="predicted"/>
<reference evidence="2 3" key="1">
    <citation type="journal article" date="2024" name="bioRxiv">
        <title>A reference genome for Trichogramma kaykai: A tiny desert-dwelling parasitoid wasp with competing sex-ratio distorters.</title>
        <authorList>
            <person name="Culotta J."/>
            <person name="Lindsey A.R."/>
        </authorList>
    </citation>
    <scope>NUCLEOTIDE SEQUENCE [LARGE SCALE GENOMIC DNA]</scope>
    <source>
        <strain evidence="2 3">KSX58</strain>
    </source>
</reference>
<dbReference type="AlphaFoldDB" id="A0ABD2X7G6"/>
<evidence type="ECO:0000313" key="3">
    <source>
        <dbReference type="Proteomes" id="UP001627154"/>
    </source>
</evidence>
<sequence length="195" mass="22815">MPIDSRSVSFIFHRENTNAQNSPQNCRSQNNIRQRLQDKFEKENIDEHKRKSKNKVSNEKSWQNLSLEQVSMDSRRVLRNGANRISKTISSVKSTFGSMSQKFKSSTRRRQRLEEQQSPDCSALKSQTPQTRSRDLLGRTPTKLYSPFGIESPRYAWDSKTECMTPSSTTSTEFAERKSYRLFRFRKVNNFCALR</sequence>
<feature type="compositionally biased region" description="Polar residues" evidence="1">
    <location>
        <begin position="116"/>
        <end position="131"/>
    </location>
</feature>
<evidence type="ECO:0000256" key="1">
    <source>
        <dbReference type="SAM" id="MobiDB-lite"/>
    </source>
</evidence>
<protein>
    <submittedName>
        <fullName evidence="2">Uncharacterized protein</fullName>
    </submittedName>
</protein>
<comment type="caution">
    <text evidence="2">The sequence shown here is derived from an EMBL/GenBank/DDBJ whole genome shotgun (WGS) entry which is preliminary data.</text>
</comment>
<gene>
    <name evidence="2" type="ORF">TKK_005746</name>
</gene>
<feature type="compositionally biased region" description="Basic and acidic residues" evidence="1">
    <location>
        <begin position="40"/>
        <end position="49"/>
    </location>
</feature>
<accession>A0ABD2X7G6</accession>
<name>A0ABD2X7G6_9HYME</name>